<evidence type="ECO:0000256" key="1">
    <source>
        <dbReference type="SAM" id="MobiDB-lite"/>
    </source>
</evidence>
<feature type="region of interest" description="Disordered" evidence="1">
    <location>
        <begin position="151"/>
        <end position="181"/>
    </location>
</feature>
<gene>
    <name evidence="3" type="ORF">B0T19DRAFT_413078</name>
</gene>
<feature type="transmembrane region" description="Helical" evidence="2">
    <location>
        <begin position="431"/>
        <end position="450"/>
    </location>
</feature>
<evidence type="ECO:0000313" key="4">
    <source>
        <dbReference type="Proteomes" id="UP001286456"/>
    </source>
</evidence>
<feature type="region of interest" description="Disordered" evidence="1">
    <location>
        <begin position="209"/>
        <end position="300"/>
    </location>
</feature>
<evidence type="ECO:0000313" key="3">
    <source>
        <dbReference type="EMBL" id="KAK3337558.1"/>
    </source>
</evidence>
<feature type="transmembrane region" description="Helical" evidence="2">
    <location>
        <begin position="385"/>
        <end position="411"/>
    </location>
</feature>
<dbReference type="Proteomes" id="UP001286456">
    <property type="component" value="Unassembled WGS sequence"/>
</dbReference>
<protein>
    <submittedName>
        <fullName evidence="3">Uncharacterized protein</fullName>
    </submittedName>
</protein>
<name>A0AAE0J5X2_9PEZI</name>
<keyword evidence="2" id="KW-0812">Transmembrane</keyword>
<sequence>MRMYGGALVHSIFAWLTVGGLCLSAYVHTQESNFHKRMFRWMWWLLSQTDQHILDTAPQRERRRRRHERRRRRQQRQQHQGPRSAQEGQEERAQQEKTPPTEQALMPHDPERAPSEASEGDEGEVHAMGWGLAAFSTLVLGSRVVRRQDGLSTQGAEAATSDPPRVQPAGTEHDTQGPGPIMIPGTSDPPRIQPAEAGGEYNKQAPILIEGTSGPSGIQPAGPRGHEEHGTQDPILIEGTSSPPPIQPAGAGPVGLGPGPGDHDTIEQAPGPAHDTSSESTYSNNNEEPDNDESETDSEEELEHFSFYSAVLVFYTWLIRGVPEDMRERYPNLRAAAEQQYGPPEDYRPRWGPIVLFSTTTCAVINFIAQWCFWSGFVESQGPRYVFRSIITSCLVILKLVTMGIVCLLITEMTPRFCPPDDSDLVLRVRLILALLPLIGITPSFIYSALQAITVQSG</sequence>
<reference evidence="3" key="1">
    <citation type="journal article" date="2023" name="Mol. Phylogenet. Evol.">
        <title>Genome-scale phylogeny and comparative genomics of the fungal order Sordariales.</title>
        <authorList>
            <person name="Hensen N."/>
            <person name="Bonometti L."/>
            <person name="Westerberg I."/>
            <person name="Brannstrom I.O."/>
            <person name="Guillou S."/>
            <person name="Cros-Aarteil S."/>
            <person name="Calhoun S."/>
            <person name="Haridas S."/>
            <person name="Kuo A."/>
            <person name="Mondo S."/>
            <person name="Pangilinan J."/>
            <person name="Riley R."/>
            <person name="LaButti K."/>
            <person name="Andreopoulos B."/>
            <person name="Lipzen A."/>
            <person name="Chen C."/>
            <person name="Yan M."/>
            <person name="Daum C."/>
            <person name="Ng V."/>
            <person name="Clum A."/>
            <person name="Steindorff A."/>
            <person name="Ohm R.A."/>
            <person name="Martin F."/>
            <person name="Silar P."/>
            <person name="Natvig D.O."/>
            <person name="Lalanne C."/>
            <person name="Gautier V."/>
            <person name="Ament-Velasquez S.L."/>
            <person name="Kruys A."/>
            <person name="Hutchinson M.I."/>
            <person name="Powell A.J."/>
            <person name="Barry K."/>
            <person name="Miller A.N."/>
            <person name="Grigoriev I.V."/>
            <person name="Debuchy R."/>
            <person name="Gladieux P."/>
            <person name="Hiltunen Thoren M."/>
            <person name="Johannesson H."/>
        </authorList>
    </citation>
    <scope>NUCLEOTIDE SEQUENCE</scope>
    <source>
        <strain evidence="3">SMH4131-1</strain>
    </source>
</reference>
<keyword evidence="2" id="KW-1133">Transmembrane helix</keyword>
<keyword evidence="2" id="KW-0472">Membrane</keyword>
<dbReference type="EMBL" id="JAUEPO010000001">
    <property type="protein sequence ID" value="KAK3337558.1"/>
    <property type="molecule type" value="Genomic_DNA"/>
</dbReference>
<feature type="compositionally biased region" description="Acidic residues" evidence="1">
    <location>
        <begin position="287"/>
        <end position="300"/>
    </location>
</feature>
<feature type="region of interest" description="Disordered" evidence="1">
    <location>
        <begin position="55"/>
        <end position="123"/>
    </location>
</feature>
<dbReference type="AlphaFoldDB" id="A0AAE0J5X2"/>
<feature type="compositionally biased region" description="Basic residues" evidence="1">
    <location>
        <begin position="61"/>
        <end position="76"/>
    </location>
</feature>
<reference evidence="3" key="2">
    <citation type="submission" date="2023-06" db="EMBL/GenBank/DDBJ databases">
        <authorList>
            <consortium name="Lawrence Berkeley National Laboratory"/>
            <person name="Haridas S."/>
            <person name="Hensen N."/>
            <person name="Bonometti L."/>
            <person name="Westerberg I."/>
            <person name="Brannstrom I.O."/>
            <person name="Guillou S."/>
            <person name="Cros-Aarteil S."/>
            <person name="Calhoun S."/>
            <person name="Kuo A."/>
            <person name="Mondo S."/>
            <person name="Pangilinan J."/>
            <person name="Riley R."/>
            <person name="Labutti K."/>
            <person name="Andreopoulos B."/>
            <person name="Lipzen A."/>
            <person name="Chen C."/>
            <person name="Yanf M."/>
            <person name="Daum C."/>
            <person name="Ng V."/>
            <person name="Clum A."/>
            <person name="Steindorff A."/>
            <person name="Ohm R."/>
            <person name="Martin F."/>
            <person name="Silar P."/>
            <person name="Natvig D."/>
            <person name="Lalanne C."/>
            <person name="Gautier V."/>
            <person name="Ament-Velasquez S.L."/>
            <person name="Kruys A."/>
            <person name="Hutchinson M.I."/>
            <person name="Powell A.J."/>
            <person name="Barry K."/>
            <person name="Miller A.N."/>
            <person name="Grigoriev I.V."/>
            <person name="Debuchy R."/>
            <person name="Gladieux P."/>
            <person name="Thoren M.H."/>
            <person name="Johannesson H."/>
        </authorList>
    </citation>
    <scope>NUCLEOTIDE SEQUENCE</scope>
    <source>
        <strain evidence="3">SMH4131-1</strain>
    </source>
</reference>
<proteinExistence type="predicted"/>
<feature type="transmembrane region" description="Helical" evidence="2">
    <location>
        <begin position="351"/>
        <end position="373"/>
    </location>
</feature>
<organism evidence="3 4">
    <name type="scientific">Cercophora scortea</name>
    <dbReference type="NCBI Taxonomy" id="314031"/>
    <lineage>
        <taxon>Eukaryota</taxon>
        <taxon>Fungi</taxon>
        <taxon>Dikarya</taxon>
        <taxon>Ascomycota</taxon>
        <taxon>Pezizomycotina</taxon>
        <taxon>Sordariomycetes</taxon>
        <taxon>Sordariomycetidae</taxon>
        <taxon>Sordariales</taxon>
        <taxon>Lasiosphaeriaceae</taxon>
        <taxon>Cercophora</taxon>
    </lineage>
</organism>
<evidence type="ECO:0000256" key="2">
    <source>
        <dbReference type="SAM" id="Phobius"/>
    </source>
</evidence>
<comment type="caution">
    <text evidence="3">The sequence shown here is derived from an EMBL/GenBank/DDBJ whole genome shotgun (WGS) entry which is preliminary data.</text>
</comment>
<keyword evidence="4" id="KW-1185">Reference proteome</keyword>
<accession>A0AAE0J5X2</accession>